<dbReference type="AlphaFoldDB" id="A0A2A6BXZ0"/>
<evidence type="ECO:0000313" key="1">
    <source>
        <dbReference type="EnsemblMetazoa" id="PPA43453.1"/>
    </source>
</evidence>
<organism evidence="1 2">
    <name type="scientific">Pristionchus pacificus</name>
    <name type="common">Parasitic nematode worm</name>
    <dbReference type="NCBI Taxonomy" id="54126"/>
    <lineage>
        <taxon>Eukaryota</taxon>
        <taxon>Metazoa</taxon>
        <taxon>Ecdysozoa</taxon>
        <taxon>Nematoda</taxon>
        <taxon>Chromadorea</taxon>
        <taxon>Rhabditida</taxon>
        <taxon>Rhabditina</taxon>
        <taxon>Diplogasteromorpha</taxon>
        <taxon>Diplogasteroidea</taxon>
        <taxon>Neodiplogasteridae</taxon>
        <taxon>Pristionchus</taxon>
    </lineage>
</organism>
<accession>A0A8R1V097</accession>
<reference evidence="1" key="2">
    <citation type="submission" date="2022-06" db="UniProtKB">
        <authorList>
            <consortium name="EnsemblMetazoa"/>
        </authorList>
    </citation>
    <scope>IDENTIFICATION</scope>
    <source>
        <strain evidence="1">PS312</strain>
    </source>
</reference>
<proteinExistence type="predicted"/>
<evidence type="ECO:0000313" key="2">
    <source>
        <dbReference type="Proteomes" id="UP000005239"/>
    </source>
</evidence>
<reference evidence="2" key="1">
    <citation type="journal article" date="2008" name="Nat. Genet.">
        <title>The Pristionchus pacificus genome provides a unique perspective on nematode lifestyle and parasitism.</title>
        <authorList>
            <person name="Dieterich C."/>
            <person name="Clifton S.W."/>
            <person name="Schuster L.N."/>
            <person name="Chinwalla A."/>
            <person name="Delehaunty K."/>
            <person name="Dinkelacker I."/>
            <person name="Fulton L."/>
            <person name="Fulton R."/>
            <person name="Godfrey J."/>
            <person name="Minx P."/>
            <person name="Mitreva M."/>
            <person name="Roeseler W."/>
            <person name="Tian H."/>
            <person name="Witte H."/>
            <person name="Yang S.P."/>
            <person name="Wilson R.K."/>
            <person name="Sommer R.J."/>
        </authorList>
    </citation>
    <scope>NUCLEOTIDE SEQUENCE [LARGE SCALE GENOMIC DNA]</scope>
    <source>
        <strain evidence="2">PS312</strain>
    </source>
</reference>
<dbReference type="Proteomes" id="UP000005239">
    <property type="component" value="Unassembled WGS sequence"/>
</dbReference>
<sequence length="96" mass="10597">MLRFPSTSSLSENSRVTRQPFLAPPTEVWCQRVCACKAYVYNYALCTDRLKAGVLPNVPAGKTCAMKPIELTTTMIKCPASHPNIISVSFFPETTV</sequence>
<protein>
    <submittedName>
        <fullName evidence="1">Uncharacterized protein</fullName>
    </submittedName>
</protein>
<dbReference type="EnsemblMetazoa" id="PPA43453.1">
    <property type="protein sequence ID" value="PPA43453.1"/>
    <property type="gene ID" value="WBGene00281822"/>
</dbReference>
<gene>
    <name evidence="1" type="primary">WBGene00281822</name>
</gene>
<keyword evidence="2" id="KW-1185">Reference proteome</keyword>
<name>A0A2A6BXZ0_PRIPA</name>
<accession>A0A2A6BXZ0</accession>